<dbReference type="PANTHER" id="PTHR33337">
    <property type="entry name" value="GFA DOMAIN-CONTAINING PROTEIN"/>
    <property type="match status" value="1"/>
</dbReference>
<reference evidence="6 7" key="1">
    <citation type="submission" date="2018-08" db="EMBL/GenBank/DDBJ databases">
        <title>Lysobacter soli KCTC 22011, whole genome shotgun sequence.</title>
        <authorList>
            <person name="Zhang X."/>
            <person name="Feng G."/>
            <person name="Zhu H."/>
        </authorList>
    </citation>
    <scope>NUCLEOTIDE SEQUENCE [LARGE SCALE GENOMIC DNA]</scope>
    <source>
        <strain evidence="6 7">KCTC 22011</strain>
    </source>
</reference>
<gene>
    <name evidence="6" type="ORF">DX912_15035</name>
</gene>
<dbReference type="GO" id="GO:0046872">
    <property type="term" value="F:metal ion binding"/>
    <property type="evidence" value="ECO:0007669"/>
    <property type="project" value="UniProtKB-KW"/>
</dbReference>
<keyword evidence="7" id="KW-1185">Reference proteome</keyword>
<name>A0A3D8V9D1_9GAMM</name>
<dbReference type="SUPFAM" id="SSF51316">
    <property type="entry name" value="Mss4-like"/>
    <property type="match status" value="1"/>
</dbReference>
<dbReference type="Proteomes" id="UP000256829">
    <property type="component" value="Unassembled WGS sequence"/>
</dbReference>
<evidence type="ECO:0000313" key="7">
    <source>
        <dbReference type="Proteomes" id="UP000256829"/>
    </source>
</evidence>
<dbReference type="InterPro" id="IPR011057">
    <property type="entry name" value="Mss4-like_sf"/>
</dbReference>
<dbReference type="InterPro" id="IPR006913">
    <property type="entry name" value="CENP-V/GFA"/>
</dbReference>
<evidence type="ECO:0000259" key="5">
    <source>
        <dbReference type="PROSITE" id="PS51891"/>
    </source>
</evidence>
<proteinExistence type="inferred from homology"/>
<dbReference type="GO" id="GO:0016846">
    <property type="term" value="F:carbon-sulfur lyase activity"/>
    <property type="evidence" value="ECO:0007669"/>
    <property type="project" value="InterPro"/>
</dbReference>
<keyword evidence="3" id="KW-0862">Zinc</keyword>
<dbReference type="AlphaFoldDB" id="A0A3D8V9D1"/>
<keyword evidence="4" id="KW-0456">Lyase</keyword>
<keyword evidence="2" id="KW-0479">Metal-binding</keyword>
<evidence type="ECO:0000256" key="3">
    <source>
        <dbReference type="ARBA" id="ARBA00022833"/>
    </source>
</evidence>
<organism evidence="6 7">
    <name type="scientific">Lysobacter soli</name>
    <dbReference type="NCBI Taxonomy" id="453783"/>
    <lineage>
        <taxon>Bacteria</taxon>
        <taxon>Pseudomonadati</taxon>
        <taxon>Pseudomonadota</taxon>
        <taxon>Gammaproteobacteria</taxon>
        <taxon>Lysobacterales</taxon>
        <taxon>Lysobacteraceae</taxon>
        <taxon>Lysobacter</taxon>
    </lineage>
</organism>
<comment type="similarity">
    <text evidence="1">Belongs to the Gfa family.</text>
</comment>
<protein>
    <submittedName>
        <fullName evidence="6">GFA family protein</fullName>
    </submittedName>
</protein>
<feature type="domain" description="CENP-V/GFA" evidence="5">
    <location>
        <begin position="9"/>
        <end position="123"/>
    </location>
</feature>
<dbReference type="Pfam" id="PF04828">
    <property type="entry name" value="GFA"/>
    <property type="match status" value="1"/>
</dbReference>
<evidence type="ECO:0000256" key="1">
    <source>
        <dbReference type="ARBA" id="ARBA00005495"/>
    </source>
</evidence>
<dbReference type="EMBL" id="QTJR01000012">
    <property type="protein sequence ID" value="RDY66006.1"/>
    <property type="molecule type" value="Genomic_DNA"/>
</dbReference>
<comment type="caution">
    <text evidence="6">The sequence shown here is derived from an EMBL/GenBank/DDBJ whole genome shotgun (WGS) entry which is preliminary data.</text>
</comment>
<dbReference type="Gene3D" id="3.90.1590.10">
    <property type="entry name" value="glutathione-dependent formaldehyde- activating enzyme (gfa)"/>
    <property type="match status" value="1"/>
</dbReference>
<dbReference type="PANTHER" id="PTHR33337:SF40">
    <property type="entry name" value="CENP-V_GFA DOMAIN-CONTAINING PROTEIN-RELATED"/>
    <property type="match status" value="1"/>
</dbReference>
<evidence type="ECO:0000256" key="4">
    <source>
        <dbReference type="ARBA" id="ARBA00023239"/>
    </source>
</evidence>
<evidence type="ECO:0000256" key="2">
    <source>
        <dbReference type="ARBA" id="ARBA00022723"/>
    </source>
</evidence>
<accession>A0A3D8V9D1</accession>
<evidence type="ECO:0000313" key="6">
    <source>
        <dbReference type="EMBL" id="RDY66006.1"/>
    </source>
</evidence>
<sequence length="138" mass="15362">MEANMGMTIEGGCLCGAVRYSATAPPVSRSICHCRSCRRASGAPSVAWSTFHVNSLVFRHGMPVRYRSSPDVTRTFCGVCGTQLSYRHDDDVDSIDITTATLDAPEQFPPTKEIWIEHKLPWERANEAMRHYPRTSTG</sequence>
<dbReference type="PROSITE" id="PS51891">
    <property type="entry name" value="CENP_V_GFA"/>
    <property type="match status" value="1"/>
</dbReference>